<dbReference type="EMBL" id="WJXZ01000007">
    <property type="protein sequence ID" value="MRS62191.1"/>
    <property type="molecule type" value="Genomic_DNA"/>
</dbReference>
<reference evidence="3 4" key="1">
    <citation type="journal article" date="2018" name="Antonie Van Leeuwenhoek">
        <title>Larkinella terrae sp. nov., isolated from soil on Jeju Island, South Korea.</title>
        <authorList>
            <person name="Ten L.N."/>
            <person name="Jeon J."/>
            <person name="Park S.J."/>
            <person name="Park S."/>
            <person name="Lee S.Y."/>
            <person name="Kim M.K."/>
            <person name="Jung H.Y."/>
        </authorList>
    </citation>
    <scope>NUCLEOTIDE SEQUENCE [LARGE SCALE GENOMIC DNA]</scope>
    <source>
        <strain evidence="3 4">KCTC 52001</strain>
    </source>
</reference>
<keyword evidence="1" id="KW-0560">Oxidoreductase</keyword>
<dbReference type="GO" id="GO:0016491">
    <property type="term" value="F:oxidoreductase activity"/>
    <property type="evidence" value="ECO:0007669"/>
    <property type="project" value="UniProtKB-KW"/>
</dbReference>
<dbReference type="InterPro" id="IPR006076">
    <property type="entry name" value="FAD-dep_OxRdtase"/>
</dbReference>
<dbReference type="Proteomes" id="UP000441754">
    <property type="component" value="Unassembled WGS sequence"/>
</dbReference>
<dbReference type="RefSeq" id="WP_154175582.1">
    <property type="nucleotide sequence ID" value="NZ_WJXZ01000007.1"/>
</dbReference>
<accession>A0A7K0EKX7</accession>
<dbReference type="PANTHER" id="PTHR13847">
    <property type="entry name" value="SARCOSINE DEHYDROGENASE-RELATED"/>
    <property type="match status" value="1"/>
</dbReference>
<dbReference type="SUPFAM" id="SSF54373">
    <property type="entry name" value="FAD-linked reductases, C-terminal domain"/>
    <property type="match status" value="1"/>
</dbReference>
<comment type="caution">
    <text evidence="3">The sequence shown here is derived from an EMBL/GenBank/DDBJ whole genome shotgun (WGS) entry which is preliminary data.</text>
</comment>
<dbReference type="GO" id="GO:0005737">
    <property type="term" value="C:cytoplasm"/>
    <property type="evidence" value="ECO:0007669"/>
    <property type="project" value="TreeGrafter"/>
</dbReference>
<dbReference type="Pfam" id="PF01266">
    <property type="entry name" value="DAO"/>
    <property type="match status" value="1"/>
</dbReference>
<dbReference type="Gene3D" id="3.50.50.60">
    <property type="entry name" value="FAD/NAD(P)-binding domain"/>
    <property type="match status" value="2"/>
</dbReference>
<proteinExistence type="predicted"/>
<organism evidence="3 4">
    <name type="scientific">Larkinella terrae</name>
    <dbReference type="NCBI Taxonomy" id="2025311"/>
    <lineage>
        <taxon>Bacteria</taxon>
        <taxon>Pseudomonadati</taxon>
        <taxon>Bacteroidota</taxon>
        <taxon>Cytophagia</taxon>
        <taxon>Cytophagales</taxon>
        <taxon>Spirosomataceae</taxon>
        <taxon>Larkinella</taxon>
    </lineage>
</organism>
<sequence length="418" mass="45429">MKHIGIIGGGVIGLFSAYYLDKAGYKVTVFDRNTLTDGCSFGNAGMIVPSHIIPLAQPGMVAKGMRMLLKSTSPFYIKPRLNADLLRWGWLFYKHSTPEHVERSIPALRDISLLSKKLYQELAGSGDLSFGWQEVGLLMLYKNAATEHEMTEEADVANLAGIEARQLSGAQVQDLEPDVRVNVRGAVFYPGDAHLSPGQLIRSLVTYLKKRGVTLLERQEVSGFGQTGSRITSVRTVSGEHSIDELVIAAGAWSPELTRLLGFPLSLQGGKGYSFMLRNQRPNIRVPAIMLEARATATPMGADLRFAGTLEVAGTDLSVNMNRVRGIVNSIQNYYPDMPAELPDVSKVWSGLRPCSPDGLPYLGRVSGFENLTMATGHGMMGVSLGPASGKLVADCIENKTPEMDLTPFNPKRFAANS</sequence>
<evidence type="ECO:0000313" key="3">
    <source>
        <dbReference type="EMBL" id="MRS62191.1"/>
    </source>
</evidence>
<name>A0A7K0EKX7_9BACT</name>
<dbReference type="PANTHER" id="PTHR13847:SF289">
    <property type="entry name" value="GLYCINE OXIDASE"/>
    <property type="match status" value="1"/>
</dbReference>
<dbReference type="OrthoDB" id="9794226at2"/>
<evidence type="ECO:0000313" key="4">
    <source>
        <dbReference type="Proteomes" id="UP000441754"/>
    </source>
</evidence>
<gene>
    <name evidence="3" type="ORF">GJJ30_12905</name>
</gene>
<protein>
    <submittedName>
        <fullName evidence="3">FAD-dependent oxidoreductase</fullName>
    </submittedName>
</protein>
<dbReference type="Gene3D" id="3.30.9.10">
    <property type="entry name" value="D-Amino Acid Oxidase, subunit A, domain 2"/>
    <property type="match status" value="1"/>
</dbReference>
<evidence type="ECO:0000256" key="1">
    <source>
        <dbReference type="ARBA" id="ARBA00023002"/>
    </source>
</evidence>
<evidence type="ECO:0000259" key="2">
    <source>
        <dbReference type="Pfam" id="PF01266"/>
    </source>
</evidence>
<feature type="domain" description="FAD dependent oxidoreductase" evidence="2">
    <location>
        <begin position="4"/>
        <end position="395"/>
    </location>
</feature>
<keyword evidence="4" id="KW-1185">Reference proteome</keyword>
<dbReference type="SUPFAM" id="SSF51905">
    <property type="entry name" value="FAD/NAD(P)-binding domain"/>
    <property type="match status" value="1"/>
</dbReference>
<dbReference type="AlphaFoldDB" id="A0A7K0EKX7"/>
<dbReference type="InterPro" id="IPR036188">
    <property type="entry name" value="FAD/NAD-bd_sf"/>
</dbReference>